<dbReference type="AlphaFoldDB" id="A0A915JZD2"/>
<evidence type="ECO:0000313" key="2">
    <source>
        <dbReference type="WBParaSite" id="nRc.2.0.1.t31335-RA"/>
    </source>
</evidence>
<keyword evidence="1" id="KW-1185">Reference proteome</keyword>
<sequence length="111" mass="13095">MQPVCSEQVEEEDVFETNDDGLNDDNTCLILKVFEVWHYDNIEQYHPTRNPDIGLFTQYVNNFMIMKLGQSSLYIIACCSQKINLLIEFQNSQKKLEMRQMARTPPWEAWA</sequence>
<organism evidence="1 2">
    <name type="scientific">Romanomermis culicivorax</name>
    <name type="common">Nematode worm</name>
    <dbReference type="NCBI Taxonomy" id="13658"/>
    <lineage>
        <taxon>Eukaryota</taxon>
        <taxon>Metazoa</taxon>
        <taxon>Ecdysozoa</taxon>
        <taxon>Nematoda</taxon>
        <taxon>Enoplea</taxon>
        <taxon>Dorylaimia</taxon>
        <taxon>Mermithida</taxon>
        <taxon>Mermithoidea</taxon>
        <taxon>Mermithidae</taxon>
        <taxon>Romanomermis</taxon>
    </lineage>
</organism>
<dbReference type="WBParaSite" id="nRc.2.0.1.t31335-RA">
    <property type="protein sequence ID" value="nRc.2.0.1.t31335-RA"/>
    <property type="gene ID" value="nRc.2.0.1.g31335"/>
</dbReference>
<reference evidence="2" key="1">
    <citation type="submission" date="2022-11" db="UniProtKB">
        <authorList>
            <consortium name="WormBaseParasite"/>
        </authorList>
    </citation>
    <scope>IDENTIFICATION</scope>
</reference>
<proteinExistence type="predicted"/>
<accession>A0A915JZD2</accession>
<dbReference type="Proteomes" id="UP000887565">
    <property type="component" value="Unplaced"/>
</dbReference>
<protein>
    <submittedName>
        <fullName evidence="2">Uncharacterized protein</fullName>
    </submittedName>
</protein>
<evidence type="ECO:0000313" key="1">
    <source>
        <dbReference type="Proteomes" id="UP000887565"/>
    </source>
</evidence>
<name>A0A915JZD2_ROMCU</name>